<feature type="region of interest" description="Disordered" evidence="1">
    <location>
        <begin position="126"/>
        <end position="147"/>
    </location>
</feature>
<name>B8AAA8_ORYSI</name>
<keyword evidence="3" id="KW-1185">Reference proteome</keyword>
<dbReference type="HOGENOM" id="CLU_1186650_0_0_1"/>
<reference evidence="2 3" key="1">
    <citation type="journal article" date="2005" name="PLoS Biol.">
        <title>The genomes of Oryza sativa: a history of duplications.</title>
        <authorList>
            <person name="Yu J."/>
            <person name="Wang J."/>
            <person name="Lin W."/>
            <person name="Li S."/>
            <person name="Li H."/>
            <person name="Zhou J."/>
            <person name="Ni P."/>
            <person name="Dong W."/>
            <person name="Hu S."/>
            <person name="Zeng C."/>
            <person name="Zhang J."/>
            <person name="Zhang Y."/>
            <person name="Li R."/>
            <person name="Xu Z."/>
            <person name="Li S."/>
            <person name="Li X."/>
            <person name="Zheng H."/>
            <person name="Cong L."/>
            <person name="Lin L."/>
            <person name="Yin J."/>
            <person name="Geng J."/>
            <person name="Li G."/>
            <person name="Shi J."/>
            <person name="Liu J."/>
            <person name="Lv H."/>
            <person name="Li J."/>
            <person name="Wang J."/>
            <person name="Deng Y."/>
            <person name="Ran L."/>
            <person name="Shi X."/>
            <person name="Wang X."/>
            <person name="Wu Q."/>
            <person name="Li C."/>
            <person name="Ren X."/>
            <person name="Wang J."/>
            <person name="Wang X."/>
            <person name="Li D."/>
            <person name="Liu D."/>
            <person name="Zhang X."/>
            <person name="Ji Z."/>
            <person name="Zhao W."/>
            <person name="Sun Y."/>
            <person name="Zhang Z."/>
            <person name="Bao J."/>
            <person name="Han Y."/>
            <person name="Dong L."/>
            <person name="Ji J."/>
            <person name="Chen P."/>
            <person name="Wu S."/>
            <person name="Liu J."/>
            <person name="Xiao Y."/>
            <person name="Bu D."/>
            <person name="Tan J."/>
            <person name="Yang L."/>
            <person name="Ye C."/>
            <person name="Zhang J."/>
            <person name="Xu J."/>
            <person name="Zhou Y."/>
            <person name="Yu Y."/>
            <person name="Zhang B."/>
            <person name="Zhuang S."/>
            <person name="Wei H."/>
            <person name="Liu B."/>
            <person name="Lei M."/>
            <person name="Yu H."/>
            <person name="Li Y."/>
            <person name="Xu H."/>
            <person name="Wei S."/>
            <person name="He X."/>
            <person name="Fang L."/>
            <person name="Zhang Z."/>
            <person name="Zhang Y."/>
            <person name="Huang X."/>
            <person name="Su Z."/>
            <person name="Tong W."/>
            <person name="Li J."/>
            <person name="Tong Z."/>
            <person name="Li S."/>
            <person name="Ye J."/>
            <person name="Wang L."/>
            <person name="Fang L."/>
            <person name="Lei T."/>
            <person name="Chen C."/>
            <person name="Chen H."/>
            <person name="Xu Z."/>
            <person name="Li H."/>
            <person name="Huang H."/>
            <person name="Zhang F."/>
            <person name="Xu H."/>
            <person name="Li N."/>
            <person name="Zhao C."/>
            <person name="Li S."/>
            <person name="Dong L."/>
            <person name="Huang Y."/>
            <person name="Li L."/>
            <person name="Xi Y."/>
            <person name="Qi Q."/>
            <person name="Li W."/>
            <person name="Zhang B."/>
            <person name="Hu W."/>
            <person name="Zhang Y."/>
            <person name="Tian X."/>
            <person name="Jiao Y."/>
            <person name="Liang X."/>
            <person name="Jin J."/>
            <person name="Gao L."/>
            <person name="Zheng W."/>
            <person name="Hao B."/>
            <person name="Liu S."/>
            <person name="Wang W."/>
            <person name="Yuan L."/>
            <person name="Cao M."/>
            <person name="McDermott J."/>
            <person name="Samudrala R."/>
            <person name="Wang J."/>
            <person name="Wong G.K."/>
            <person name="Yang H."/>
        </authorList>
    </citation>
    <scope>NUCLEOTIDE SEQUENCE [LARGE SCALE GENOMIC DNA]</scope>
    <source>
        <strain evidence="3">cv. 93-11</strain>
    </source>
</reference>
<protein>
    <submittedName>
        <fullName evidence="2">Uncharacterized protein</fullName>
    </submittedName>
</protein>
<dbReference type="EMBL" id="CM000126">
    <property type="protein sequence ID" value="EEC70908.1"/>
    <property type="molecule type" value="Genomic_DNA"/>
</dbReference>
<gene>
    <name evidence="2" type="ORF">OsI_02457</name>
</gene>
<evidence type="ECO:0000256" key="1">
    <source>
        <dbReference type="SAM" id="MobiDB-lite"/>
    </source>
</evidence>
<dbReference type="Gramene" id="BGIOSGA003780-TA">
    <property type="protein sequence ID" value="BGIOSGA003780-PA"/>
    <property type="gene ID" value="BGIOSGA003780"/>
</dbReference>
<accession>B8AAA8</accession>
<sequence>MPIPVDLGEPDNRRFFVWVEDNIFTVLPPDADDQYSGFNKWTVQKPAGGLTAINLLFPGAATAAQLLYGRPDSECSKPEDVDGVYCVEAQDSASLPAVPDAAPDLEALRLAGAEIPLAVKLDSEKLSSDQQTLSHRNAAEARRRPVWSSAAASSINPRWKQAWPKTKYLHWVSAQVFLEKPVRTRCLSSDMSKQEAGGNGGSDGAGSRVGESRSVQKTTARLPEPEEQGEEEVA</sequence>
<organism evidence="2 3">
    <name type="scientific">Oryza sativa subsp. indica</name>
    <name type="common">Rice</name>
    <dbReference type="NCBI Taxonomy" id="39946"/>
    <lineage>
        <taxon>Eukaryota</taxon>
        <taxon>Viridiplantae</taxon>
        <taxon>Streptophyta</taxon>
        <taxon>Embryophyta</taxon>
        <taxon>Tracheophyta</taxon>
        <taxon>Spermatophyta</taxon>
        <taxon>Magnoliopsida</taxon>
        <taxon>Liliopsida</taxon>
        <taxon>Poales</taxon>
        <taxon>Poaceae</taxon>
        <taxon>BOP clade</taxon>
        <taxon>Oryzoideae</taxon>
        <taxon>Oryzeae</taxon>
        <taxon>Oryzinae</taxon>
        <taxon>Oryza</taxon>
        <taxon>Oryza sativa</taxon>
    </lineage>
</organism>
<dbReference type="Proteomes" id="UP000007015">
    <property type="component" value="Chromosome 1"/>
</dbReference>
<feature type="compositionally biased region" description="Acidic residues" evidence="1">
    <location>
        <begin position="225"/>
        <end position="234"/>
    </location>
</feature>
<feature type="region of interest" description="Disordered" evidence="1">
    <location>
        <begin position="187"/>
        <end position="234"/>
    </location>
</feature>
<evidence type="ECO:0000313" key="2">
    <source>
        <dbReference type="EMBL" id="EEC70908.1"/>
    </source>
</evidence>
<dbReference type="AlphaFoldDB" id="B8AAA8"/>
<evidence type="ECO:0000313" key="3">
    <source>
        <dbReference type="Proteomes" id="UP000007015"/>
    </source>
</evidence>
<proteinExistence type="predicted"/>